<dbReference type="PIRSF" id="PIRSF002741">
    <property type="entry name" value="MppA"/>
    <property type="match status" value="1"/>
</dbReference>
<dbReference type="InterPro" id="IPR039424">
    <property type="entry name" value="SBP_5"/>
</dbReference>
<dbReference type="GO" id="GO:0043190">
    <property type="term" value="C:ATP-binding cassette (ABC) transporter complex"/>
    <property type="evidence" value="ECO:0007669"/>
    <property type="project" value="InterPro"/>
</dbReference>
<sequence>MYSFPPPFTHSTEGFIMFTSSVLRRPVLSAVLVSAIITTAGCAGSGVDSADPSAPANATATVRFALANPPTQFDPIASKNEAADITYFNAMYDGVTGADNEGQVVARLADTYEQSPDGSRWNFHIRDGATFHDGTPIDAQAVTANLQRALDAVGTSGIIAQKLGSVASVAADGDNVVLTMKTPDPGIPASLASPVLGIVSPASFATAATVPVGSGPYQFTSRGAEEVVYSKFADYWDPSTAKAAGLELSSISDSVARLNALRSGQIDATFATSDQPADIDAMQSDSGFVVEERETQSVAALFVNTSHAPLDNIDVRRALNYTIDRDAIADDLFGGKCKATEEPFPNGTGYVESVGKTYSYNPQKAKQMLADAGVQNLELNAIFRAGGGTSAALAPAIQAQFAEAGVTLNTTSVTAAEARPEFRAGGPDIMIHQINAELDPAASLRNNYLGLDNPGGSSPAVTAAAEAVLPTDLESDERTDALENFAKTLADEPVHIQICNLPNYYIGSSSIVGLDEMPFGSILLNPDVRTLGVRN</sequence>
<evidence type="ECO:0000256" key="2">
    <source>
        <dbReference type="ARBA" id="ARBA00005695"/>
    </source>
</evidence>
<dbReference type="GO" id="GO:0015833">
    <property type="term" value="P:peptide transport"/>
    <property type="evidence" value="ECO:0007669"/>
    <property type="project" value="TreeGrafter"/>
</dbReference>
<evidence type="ECO:0000256" key="4">
    <source>
        <dbReference type="ARBA" id="ARBA00022729"/>
    </source>
</evidence>
<accession>A0A2S8J604</accession>
<dbReference type="Gene3D" id="3.40.190.10">
    <property type="entry name" value="Periplasmic binding protein-like II"/>
    <property type="match status" value="1"/>
</dbReference>
<dbReference type="Pfam" id="PF00496">
    <property type="entry name" value="SBP_bac_5"/>
    <property type="match status" value="1"/>
</dbReference>
<keyword evidence="3" id="KW-0813">Transport</keyword>
<evidence type="ECO:0000313" key="6">
    <source>
        <dbReference type="EMBL" id="PQP21962.1"/>
    </source>
</evidence>
<dbReference type="PANTHER" id="PTHR30290">
    <property type="entry name" value="PERIPLASMIC BINDING COMPONENT OF ABC TRANSPORTER"/>
    <property type="match status" value="1"/>
</dbReference>
<gene>
    <name evidence="6" type="ORF">C5613_24810</name>
</gene>
<dbReference type="EMBL" id="PUIO01000033">
    <property type="protein sequence ID" value="PQP21962.1"/>
    <property type="molecule type" value="Genomic_DNA"/>
</dbReference>
<dbReference type="CDD" id="cd00995">
    <property type="entry name" value="PBP2_NikA_DppA_OppA_like"/>
    <property type="match status" value="1"/>
</dbReference>
<dbReference type="AlphaFoldDB" id="A0A2S8J604"/>
<reference evidence="7" key="1">
    <citation type="submission" date="2018-02" db="EMBL/GenBank/DDBJ databases">
        <title>Draft genome sequencing of Rhodococcus opacus KU647198.</title>
        <authorList>
            <person name="Zheng B.-X."/>
        </authorList>
    </citation>
    <scope>NUCLEOTIDE SEQUENCE [LARGE SCALE GENOMIC DNA]</scope>
    <source>
        <strain evidence="7">04-OD7</strain>
    </source>
</reference>
<evidence type="ECO:0000256" key="1">
    <source>
        <dbReference type="ARBA" id="ARBA00004196"/>
    </source>
</evidence>
<comment type="subcellular location">
    <subcellularLocation>
        <location evidence="1">Cell envelope</location>
    </subcellularLocation>
</comment>
<comment type="caution">
    <text evidence="6">The sequence shown here is derived from an EMBL/GenBank/DDBJ whole genome shotgun (WGS) entry which is preliminary data.</text>
</comment>
<organism evidence="6 7">
    <name type="scientific">Rhodococcus opacus</name>
    <name type="common">Nocardia opaca</name>
    <dbReference type="NCBI Taxonomy" id="37919"/>
    <lineage>
        <taxon>Bacteria</taxon>
        <taxon>Bacillati</taxon>
        <taxon>Actinomycetota</taxon>
        <taxon>Actinomycetes</taxon>
        <taxon>Mycobacteriales</taxon>
        <taxon>Nocardiaceae</taxon>
        <taxon>Rhodococcus</taxon>
    </lineage>
</organism>
<dbReference type="InterPro" id="IPR030678">
    <property type="entry name" value="Peptide/Ni-bd"/>
</dbReference>
<comment type="similarity">
    <text evidence="2">Belongs to the bacterial solute-binding protein 5 family.</text>
</comment>
<dbReference type="SUPFAM" id="SSF53850">
    <property type="entry name" value="Periplasmic binding protein-like II"/>
    <property type="match status" value="1"/>
</dbReference>
<evidence type="ECO:0000259" key="5">
    <source>
        <dbReference type="Pfam" id="PF00496"/>
    </source>
</evidence>
<dbReference type="GO" id="GO:1904680">
    <property type="term" value="F:peptide transmembrane transporter activity"/>
    <property type="evidence" value="ECO:0007669"/>
    <property type="project" value="TreeGrafter"/>
</dbReference>
<evidence type="ECO:0000256" key="3">
    <source>
        <dbReference type="ARBA" id="ARBA00022448"/>
    </source>
</evidence>
<keyword evidence="4" id="KW-0732">Signal</keyword>
<dbReference type="Gene3D" id="3.90.76.10">
    <property type="entry name" value="Dipeptide-binding Protein, Domain 1"/>
    <property type="match status" value="1"/>
</dbReference>
<dbReference type="PANTHER" id="PTHR30290:SF10">
    <property type="entry name" value="PERIPLASMIC OLIGOPEPTIDE-BINDING PROTEIN-RELATED"/>
    <property type="match status" value="1"/>
</dbReference>
<dbReference type="GO" id="GO:0030313">
    <property type="term" value="C:cell envelope"/>
    <property type="evidence" value="ECO:0007669"/>
    <property type="project" value="UniProtKB-SubCell"/>
</dbReference>
<dbReference type="InterPro" id="IPR000914">
    <property type="entry name" value="SBP_5_dom"/>
</dbReference>
<proteinExistence type="inferred from homology"/>
<dbReference type="Gene3D" id="3.10.105.10">
    <property type="entry name" value="Dipeptide-binding Protein, Domain 3"/>
    <property type="match status" value="1"/>
</dbReference>
<name>A0A2S8J604_RHOOP</name>
<dbReference type="Proteomes" id="UP000239290">
    <property type="component" value="Unassembled WGS sequence"/>
</dbReference>
<evidence type="ECO:0000313" key="7">
    <source>
        <dbReference type="Proteomes" id="UP000239290"/>
    </source>
</evidence>
<protein>
    <recommendedName>
        <fullName evidence="5">Solute-binding protein family 5 domain-containing protein</fullName>
    </recommendedName>
</protein>
<feature type="domain" description="Solute-binding protein family 5" evidence="5">
    <location>
        <begin position="104"/>
        <end position="450"/>
    </location>
</feature>
<dbReference type="GO" id="GO:0042597">
    <property type="term" value="C:periplasmic space"/>
    <property type="evidence" value="ECO:0007669"/>
    <property type="project" value="UniProtKB-ARBA"/>
</dbReference>